<feature type="transmembrane region" description="Helical" evidence="5">
    <location>
        <begin position="333"/>
        <end position="349"/>
    </location>
</feature>
<feature type="transmembrane region" description="Helical" evidence="5">
    <location>
        <begin position="370"/>
        <end position="387"/>
    </location>
</feature>
<dbReference type="GO" id="GO:0005773">
    <property type="term" value="C:vacuole"/>
    <property type="evidence" value="ECO:0007669"/>
    <property type="project" value="EnsemblPlants"/>
</dbReference>
<feature type="transmembrane region" description="Helical" evidence="5">
    <location>
        <begin position="496"/>
        <end position="514"/>
    </location>
</feature>
<feature type="transmembrane region" description="Helical" evidence="5">
    <location>
        <begin position="204"/>
        <end position="229"/>
    </location>
</feature>
<dbReference type="PANTHER" id="PTHR10283:SF82">
    <property type="entry name" value="SOLUTE CARRIER FAMILY 13 MEMBER 2"/>
    <property type="match status" value="1"/>
</dbReference>
<name>A0A5P1EZK9_ASPOF</name>
<dbReference type="OMA" id="LMGIWWM"/>
<organism evidence="6 7">
    <name type="scientific">Asparagus officinalis</name>
    <name type="common">Garden asparagus</name>
    <dbReference type="NCBI Taxonomy" id="4686"/>
    <lineage>
        <taxon>Eukaryota</taxon>
        <taxon>Viridiplantae</taxon>
        <taxon>Streptophyta</taxon>
        <taxon>Embryophyta</taxon>
        <taxon>Tracheophyta</taxon>
        <taxon>Spermatophyta</taxon>
        <taxon>Magnoliopsida</taxon>
        <taxon>Liliopsida</taxon>
        <taxon>Asparagales</taxon>
        <taxon>Asparagaceae</taxon>
        <taxon>Asparagoideae</taxon>
        <taxon>Asparagus</taxon>
    </lineage>
</organism>
<evidence type="ECO:0000256" key="3">
    <source>
        <dbReference type="ARBA" id="ARBA00022989"/>
    </source>
</evidence>
<keyword evidence="7" id="KW-1185">Reference proteome</keyword>
<dbReference type="NCBIfam" id="TIGR00785">
    <property type="entry name" value="dass"/>
    <property type="match status" value="1"/>
</dbReference>
<feature type="transmembrane region" description="Helical" evidence="5">
    <location>
        <begin position="107"/>
        <end position="126"/>
    </location>
</feature>
<feature type="transmembrane region" description="Helical" evidence="5">
    <location>
        <begin position="407"/>
        <end position="426"/>
    </location>
</feature>
<feature type="transmembrane region" description="Helical" evidence="5">
    <location>
        <begin position="289"/>
        <end position="313"/>
    </location>
</feature>
<dbReference type="Proteomes" id="UP000243459">
    <property type="component" value="Chromosome 4"/>
</dbReference>
<evidence type="ECO:0000256" key="5">
    <source>
        <dbReference type="SAM" id="Phobius"/>
    </source>
</evidence>
<feature type="transmembrane region" description="Helical" evidence="5">
    <location>
        <begin position="447"/>
        <end position="466"/>
    </location>
</feature>
<gene>
    <name evidence="6" type="ORF">A4U43_C04F9650</name>
</gene>
<comment type="subcellular location">
    <subcellularLocation>
        <location evidence="1">Membrane</location>
        <topology evidence="1">Multi-pass membrane protein</topology>
    </subcellularLocation>
</comment>
<keyword evidence="2 5" id="KW-0812">Transmembrane</keyword>
<reference evidence="7" key="1">
    <citation type="journal article" date="2017" name="Nat. Commun.">
        <title>The asparagus genome sheds light on the origin and evolution of a young Y chromosome.</title>
        <authorList>
            <person name="Harkess A."/>
            <person name="Zhou J."/>
            <person name="Xu C."/>
            <person name="Bowers J.E."/>
            <person name="Van der Hulst R."/>
            <person name="Ayyampalayam S."/>
            <person name="Mercati F."/>
            <person name="Riccardi P."/>
            <person name="McKain M.R."/>
            <person name="Kakrana A."/>
            <person name="Tang H."/>
            <person name="Ray J."/>
            <person name="Groenendijk J."/>
            <person name="Arikit S."/>
            <person name="Mathioni S.M."/>
            <person name="Nakano M."/>
            <person name="Shan H."/>
            <person name="Telgmann-Rauber A."/>
            <person name="Kanno A."/>
            <person name="Yue Z."/>
            <person name="Chen H."/>
            <person name="Li W."/>
            <person name="Chen Y."/>
            <person name="Xu X."/>
            <person name="Zhang Y."/>
            <person name="Luo S."/>
            <person name="Chen H."/>
            <person name="Gao J."/>
            <person name="Mao Z."/>
            <person name="Pires J.C."/>
            <person name="Luo M."/>
            <person name="Kudrna D."/>
            <person name="Wing R.A."/>
            <person name="Meyers B.C."/>
            <person name="Yi K."/>
            <person name="Kong H."/>
            <person name="Lavrijsen P."/>
            <person name="Sunseri F."/>
            <person name="Falavigna A."/>
            <person name="Ye Y."/>
            <person name="Leebens-Mack J.H."/>
            <person name="Chen G."/>
        </authorList>
    </citation>
    <scope>NUCLEOTIDE SEQUENCE [LARGE SCALE GENOMIC DNA]</scope>
    <source>
        <strain evidence="7">cv. DH0086</strain>
    </source>
</reference>
<dbReference type="EMBL" id="CM007384">
    <property type="protein sequence ID" value="ONK71536.1"/>
    <property type="molecule type" value="Genomic_DNA"/>
</dbReference>
<dbReference type="AlphaFoldDB" id="A0A5P1EZK9"/>
<evidence type="ECO:0000313" key="7">
    <source>
        <dbReference type="Proteomes" id="UP000243459"/>
    </source>
</evidence>
<evidence type="ECO:0000313" key="6">
    <source>
        <dbReference type="EMBL" id="ONK71536.1"/>
    </source>
</evidence>
<dbReference type="GO" id="GO:0015140">
    <property type="term" value="F:malate transmembrane transporter activity"/>
    <property type="evidence" value="ECO:0007669"/>
    <property type="project" value="EnsemblPlants"/>
</dbReference>
<dbReference type="Gramene" id="ONK71536">
    <property type="protein sequence ID" value="ONK71536"/>
    <property type="gene ID" value="A4U43_C04F9650"/>
</dbReference>
<keyword evidence="4 5" id="KW-0472">Membrane</keyword>
<evidence type="ECO:0000256" key="4">
    <source>
        <dbReference type="ARBA" id="ARBA00023136"/>
    </source>
</evidence>
<dbReference type="OrthoDB" id="6493944at2759"/>
<feature type="transmembrane region" description="Helical" evidence="5">
    <location>
        <begin position="31"/>
        <end position="48"/>
    </location>
</feature>
<evidence type="ECO:0000256" key="1">
    <source>
        <dbReference type="ARBA" id="ARBA00004141"/>
    </source>
</evidence>
<protein>
    <recommendedName>
        <fullName evidence="8">Tonoplast dicarboxylate transporter</fullName>
    </recommendedName>
</protein>
<evidence type="ECO:0008006" key="8">
    <source>
        <dbReference type="Google" id="ProtNLM"/>
    </source>
</evidence>
<feature type="transmembrane region" description="Helical" evidence="5">
    <location>
        <begin position="146"/>
        <end position="163"/>
    </location>
</feature>
<dbReference type="InterPro" id="IPR001898">
    <property type="entry name" value="SLC13A/DASS"/>
</dbReference>
<keyword evidence="3 5" id="KW-1133">Transmembrane helix</keyword>
<accession>A0A5P1EZK9</accession>
<feature type="transmembrane region" description="Helical" evidence="5">
    <location>
        <begin position="241"/>
        <end position="268"/>
    </location>
</feature>
<sequence length="522" mass="56854">MDSNSNDSKTPLLPLQSHPNVSTISFVNTKNLAIISGPLSCFSIYFFVEIDGQPLSRNLLAVLSWVFLWWLTEAVPMAVTSMSPLFLFPMFGIATADDVAKSYMDDIIALVLGSFILALAVEHYNIHRRLALNITSLFCGDPLNPHLLLLGICATTAFISMWMHNTAASVMMIPVATGILQRFADNAVVDPAVILFSKGVILGVIYSAAIGGMSTLTGTGVNLILVGIWESYFPQEKAISFSSWFMFGFPLAVLIFFSLWGILCFQYCSKGTEKALSAYLDRAHLKRELETLGPMAFADKMVLSVFGMLVVLWMTRSITNEVPGWGRLFDGRVGDGSVSILMATLLFIIPNKKNPGEKLMDWNKCKKLHWNIILLLGAGYAIADGVHTTGLADILSQSLSFLRSAPYLAIAPLVCLVSSTITEFTSNNTTTTLVVPLLIEMAKTMKVHPLLLMIPGAIGAQFAFFLPTGTPSNVVGFTTGHIEIKDMIRTGVPLKVAGVLVISVLMPTLGAFVFNTNKLVDY</sequence>
<dbReference type="PANTHER" id="PTHR10283">
    <property type="entry name" value="SOLUTE CARRIER FAMILY 13 MEMBER"/>
    <property type="match status" value="1"/>
</dbReference>
<dbReference type="GO" id="GO:0005886">
    <property type="term" value="C:plasma membrane"/>
    <property type="evidence" value="ECO:0007669"/>
    <property type="project" value="TreeGrafter"/>
</dbReference>
<dbReference type="CDD" id="cd01115">
    <property type="entry name" value="SLC13_permease"/>
    <property type="match status" value="1"/>
</dbReference>
<dbReference type="Pfam" id="PF00939">
    <property type="entry name" value="Na_sulph_symp"/>
    <property type="match status" value="1"/>
</dbReference>
<evidence type="ECO:0000256" key="2">
    <source>
        <dbReference type="ARBA" id="ARBA00022692"/>
    </source>
</evidence>
<proteinExistence type="predicted"/>